<name>A0A1R3XQ43_9BACT</name>
<dbReference type="Proteomes" id="UP000187181">
    <property type="component" value="Unassembled WGS sequence"/>
</dbReference>
<dbReference type="RefSeq" id="WP_170871901.1">
    <property type="nucleotide sequence ID" value="NZ_FTPP01000003.1"/>
</dbReference>
<dbReference type="EMBL" id="FTPP01000003">
    <property type="protein sequence ID" value="SIT94060.1"/>
    <property type="molecule type" value="Genomic_DNA"/>
</dbReference>
<reference evidence="2" key="1">
    <citation type="submission" date="2017-01" db="EMBL/GenBank/DDBJ databases">
        <authorList>
            <person name="Varghese N."/>
            <person name="Submissions S."/>
        </authorList>
    </citation>
    <scope>NUCLEOTIDE SEQUENCE [LARGE SCALE GENOMIC DNA]</scope>
    <source>
        <strain evidence="2">LP100</strain>
    </source>
</reference>
<sequence length="45" mass="4933">MATKPKAKLTLKNKRIFTFNGTGSKNGNSTDPTILPTTSMMTFIK</sequence>
<organism evidence="1 2">
    <name type="scientific">Pontibacter indicus</name>
    <dbReference type="NCBI Taxonomy" id="1317125"/>
    <lineage>
        <taxon>Bacteria</taxon>
        <taxon>Pseudomonadati</taxon>
        <taxon>Bacteroidota</taxon>
        <taxon>Cytophagia</taxon>
        <taxon>Cytophagales</taxon>
        <taxon>Hymenobacteraceae</taxon>
        <taxon>Pontibacter</taxon>
    </lineage>
</organism>
<dbReference type="AlphaFoldDB" id="A0A1R3XQ43"/>
<proteinExistence type="predicted"/>
<accession>A0A1R3XQ43</accession>
<evidence type="ECO:0000313" key="2">
    <source>
        <dbReference type="Proteomes" id="UP000187181"/>
    </source>
</evidence>
<gene>
    <name evidence="1" type="ORF">SAMN05444128_3419</name>
</gene>
<evidence type="ECO:0000313" key="1">
    <source>
        <dbReference type="EMBL" id="SIT94060.1"/>
    </source>
</evidence>
<protein>
    <submittedName>
        <fullName evidence="1">Uncharacterized protein</fullName>
    </submittedName>
</protein>
<keyword evidence="2" id="KW-1185">Reference proteome</keyword>